<reference evidence="7" key="1">
    <citation type="submission" date="2021-06" db="EMBL/GenBank/DDBJ databases">
        <authorList>
            <person name="Kallberg Y."/>
            <person name="Tangrot J."/>
            <person name="Rosling A."/>
        </authorList>
    </citation>
    <scope>NUCLEOTIDE SEQUENCE</scope>
    <source>
        <strain evidence="7">IA702</strain>
    </source>
</reference>
<protein>
    <submittedName>
        <fullName evidence="7">1925_t:CDS:1</fullName>
    </submittedName>
</protein>
<proteinExistence type="predicted"/>
<dbReference type="GO" id="GO:0005783">
    <property type="term" value="C:endoplasmic reticulum"/>
    <property type="evidence" value="ECO:0007669"/>
    <property type="project" value="TreeGrafter"/>
</dbReference>
<dbReference type="GO" id="GO:0016020">
    <property type="term" value="C:membrane"/>
    <property type="evidence" value="ECO:0007669"/>
    <property type="project" value="UniProtKB-SubCell"/>
</dbReference>
<evidence type="ECO:0000256" key="3">
    <source>
        <dbReference type="ARBA" id="ARBA00022989"/>
    </source>
</evidence>
<dbReference type="GO" id="GO:0016787">
    <property type="term" value="F:hydrolase activity"/>
    <property type="evidence" value="ECO:0007669"/>
    <property type="project" value="InterPro"/>
</dbReference>
<evidence type="ECO:0000256" key="1">
    <source>
        <dbReference type="ARBA" id="ARBA00004141"/>
    </source>
</evidence>
<gene>
    <name evidence="7" type="ORF">POCULU_LOCUS4023</name>
</gene>
<evidence type="ECO:0000313" key="7">
    <source>
        <dbReference type="EMBL" id="CAG8530248.1"/>
    </source>
</evidence>
<keyword evidence="8" id="KW-1185">Reference proteome</keyword>
<evidence type="ECO:0000313" key="8">
    <source>
        <dbReference type="Proteomes" id="UP000789572"/>
    </source>
</evidence>
<evidence type="ECO:0000259" key="6">
    <source>
        <dbReference type="Pfam" id="PF00149"/>
    </source>
</evidence>
<dbReference type="OrthoDB" id="9984693at2759"/>
<feature type="transmembrane region" description="Helical" evidence="5">
    <location>
        <begin position="7"/>
        <end position="25"/>
    </location>
</feature>
<evidence type="ECO:0000256" key="5">
    <source>
        <dbReference type="SAM" id="Phobius"/>
    </source>
</evidence>
<comment type="subcellular location">
    <subcellularLocation>
        <location evidence="1">Membrane</location>
        <topology evidence="1">Multi-pass membrane protein</topology>
    </subcellularLocation>
</comment>
<dbReference type="InterPro" id="IPR004843">
    <property type="entry name" value="Calcineurin-like_PHP"/>
</dbReference>
<keyword evidence="2 5" id="KW-0812">Transmembrane</keyword>
<dbReference type="PANTHER" id="PTHR13315:SF1">
    <property type="entry name" value="PROTEIN TED1"/>
    <property type="match status" value="1"/>
</dbReference>
<organism evidence="7 8">
    <name type="scientific">Paraglomus occultum</name>
    <dbReference type="NCBI Taxonomy" id="144539"/>
    <lineage>
        <taxon>Eukaryota</taxon>
        <taxon>Fungi</taxon>
        <taxon>Fungi incertae sedis</taxon>
        <taxon>Mucoromycota</taxon>
        <taxon>Glomeromycotina</taxon>
        <taxon>Glomeromycetes</taxon>
        <taxon>Paraglomerales</taxon>
        <taxon>Paraglomeraceae</taxon>
        <taxon>Paraglomus</taxon>
    </lineage>
</organism>
<comment type="caution">
    <text evidence="7">The sequence shown here is derived from an EMBL/GenBank/DDBJ whole genome shotgun (WGS) entry which is preliminary data.</text>
</comment>
<keyword evidence="4 5" id="KW-0472">Membrane</keyword>
<dbReference type="SUPFAM" id="SSF56300">
    <property type="entry name" value="Metallo-dependent phosphatases"/>
    <property type="match status" value="1"/>
</dbReference>
<dbReference type="InterPro" id="IPR029052">
    <property type="entry name" value="Metallo-depent_PP-like"/>
</dbReference>
<dbReference type="InterPro" id="IPR033308">
    <property type="entry name" value="PGAP5/Cdc1/Ted1"/>
</dbReference>
<dbReference type="Proteomes" id="UP000789572">
    <property type="component" value="Unassembled WGS sequence"/>
</dbReference>
<evidence type="ECO:0000256" key="4">
    <source>
        <dbReference type="ARBA" id="ARBA00023136"/>
    </source>
</evidence>
<dbReference type="GO" id="GO:0006506">
    <property type="term" value="P:GPI anchor biosynthetic process"/>
    <property type="evidence" value="ECO:0007669"/>
    <property type="project" value="InterPro"/>
</dbReference>
<feature type="domain" description="Calcineurin-like phosphoesterase" evidence="6">
    <location>
        <begin position="39"/>
        <end position="254"/>
    </location>
</feature>
<name>A0A9N9AH29_9GLOM</name>
<dbReference type="AlphaFoldDB" id="A0A9N9AH29"/>
<dbReference type="PANTHER" id="PTHR13315">
    <property type="entry name" value="METALLO PHOSPHOESTERASE RELATED"/>
    <property type="match status" value="1"/>
</dbReference>
<dbReference type="Pfam" id="PF00149">
    <property type="entry name" value="Metallophos"/>
    <property type="match status" value="1"/>
</dbReference>
<accession>A0A9N9AH29</accession>
<dbReference type="Gene3D" id="3.60.21.10">
    <property type="match status" value="1"/>
</dbReference>
<feature type="transmembrane region" description="Helical" evidence="5">
    <location>
        <begin position="340"/>
        <end position="362"/>
    </location>
</feature>
<sequence length="382" mass="44137">MTVFAKVFRSLCLAVTGITIYLYYYTALCNWKWKAPSTRILFLADPQLEGDAKLARQGKIGELDLAFNDYYFRHVYTSFVSPFSLFGPPPTHVVLLGDLFSSQWIDDVEFEKRVERFKWIFGDNNYNHHLVNLSGNHDIGYGRDMTPSPPEHIFAVINSQNVDGPAWDEALRSETWAFLNELAAERERDNYKTPLVLLTHIPLHKEAGLCVDEPLVLYDEFNHIIEQNHFTSNATDFILTKLRPRFIFAGHDHRGCDVTYDVTWSKEEDKGEPTVKAYRTRDYRKSERDDDQGDSLSAREVTLRSVMAEFGGNAGLFEIRYRNGAFQYAYQNCPFVTNHIPWIIMILDAILILVWIFTRVFLSAWNKMLVEGVPAQQPLVKD</sequence>
<keyword evidence="3 5" id="KW-1133">Transmembrane helix</keyword>
<dbReference type="EMBL" id="CAJVPJ010000489">
    <property type="protein sequence ID" value="CAG8530248.1"/>
    <property type="molecule type" value="Genomic_DNA"/>
</dbReference>
<evidence type="ECO:0000256" key="2">
    <source>
        <dbReference type="ARBA" id="ARBA00022692"/>
    </source>
</evidence>